<evidence type="ECO:0000313" key="9">
    <source>
        <dbReference type="EMBL" id="TCV09031.1"/>
    </source>
</evidence>
<keyword evidence="10" id="KW-1185">Reference proteome</keyword>
<feature type="transmembrane region" description="Helical" evidence="8">
    <location>
        <begin position="182"/>
        <end position="199"/>
    </location>
</feature>
<comment type="caution">
    <text evidence="9">The sequence shown here is derived from an EMBL/GenBank/DDBJ whole genome shotgun (WGS) entry which is preliminary data.</text>
</comment>
<feature type="transmembrane region" description="Helical" evidence="8">
    <location>
        <begin position="346"/>
        <end position="372"/>
    </location>
</feature>
<dbReference type="EMBL" id="SMBY01000001">
    <property type="protein sequence ID" value="TCV09031.1"/>
    <property type="molecule type" value="Genomic_DNA"/>
</dbReference>
<feature type="transmembrane region" description="Helical" evidence="8">
    <location>
        <begin position="226"/>
        <end position="249"/>
    </location>
</feature>
<keyword evidence="4 8" id="KW-0812">Transmembrane</keyword>
<keyword evidence="3" id="KW-1003">Cell membrane</keyword>
<comment type="subcellular location">
    <subcellularLocation>
        <location evidence="1">Cell membrane</location>
        <topology evidence="1">Multi-pass membrane protein</topology>
    </subcellularLocation>
</comment>
<dbReference type="InterPro" id="IPR036458">
    <property type="entry name" value="Na:dicarbo_symporter_sf"/>
</dbReference>
<keyword evidence="6 8" id="KW-1133">Transmembrane helix</keyword>
<evidence type="ECO:0000256" key="7">
    <source>
        <dbReference type="ARBA" id="ARBA00023136"/>
    </source>
</evidence>
<feature type="transmembrane region" description="Helical" evidence="8">
    <location>
        <begin position="113"/>
        <end position="135"/>
    </location>
</feature>
<protein>
    <submittedName>
        <fullName evidence="9">Na+/H+-dicarboxylate symporter</fullName>
    </submittedName>
</protein>
<feature type="transmembrane region" description="Helical" evidence="8">
    <location>
        <begin position="384"/>
        <end position="407"/>
    </location>
</feature>
<feature type="transmembrane region" description="Helical" evidence="8">
    <location>
        <begin position="77"/>
        <end position="101"/>
    </location>
</feature>
<dbReference type="GO" id="GO:0005886">
    <property type="term" value="C:plasma membrane"/>
    <property type="evidence" value="ECO:0007669"/>
    <property type="project" value="UniProtKB-SubCell"/>
</dbReference>
<keyword evidence="5" id="KW-0769">Symport</keyword>
<dbReference type="GO" id="GO:0006835">
    <property type="term" value="P:dicarboxylic acid transport"/>
    <property type="evidence" value="ECO:0007669"/>
    <property type="project" value="TreeGrafter"/>
</dbReference>
<keyword evidence="7 8" id="KW-0472">Membrane</keyword>
<accession>A0A4R3VT25</accession>
<feature type="transmembrane region" description="Helical" evidence="8">
    <location>
        <begin position="261"/>
        <end position="280"/>
    </location>
</feature>
<sequence>MSAFRETHRPSYDNNNIVLSESIHQHEVYMQRQKLLIQIVFAIVLGILIGWACHQYLDGGRAKEVASYFNMVTDIFLRLIKMIIAPLVFATLVSGLASMGGNTSAVGRIGMKAMIWFVSASFISLLIGMLFANLFQPGSGMNLDIPAQQVATGLNTDGFTLKSFISHIFPKSITEAMANNEILQILVFSLFFGSALAYVKGKNKHATTMIAMIEELTKVMFRVTDYVMALAPIAVFAAIASAIATQGLGLLYDFGKLIGEFYLGLAVLWGVLFLVGYLFLGKAIVTLAKLIREPTILAFATASSESAYPKTMEALAKFGVPKKVTSFVLPLGYSFNLDGSMMYQSFAILFIAQAYNIDLSITQQILILLTLMLTSKGMAGVARASIVVVAATLPMFSLPEAGILLIIGIDQFLDMGRTATNVIGNSISTAVVASLEKDIHDDDEEEVADDVVAYKEPQQATHNS</sequence>
<organism evidence="9 10">
    <name type="scientific">Samsonia erythrinae</name>
    <dbReference type="NCBI Taxonomy" id="160434"/>
    <lineage>
        <taxon>Bacteria</taxon>
        <taxon>Pseudomonadati</taxon>
        <taxon>Pseudomonadota</taxon>
        <taxon>Gammaproteobacteria</taxon>
        <taxon>Enterobacterales</taxon>
        <taxon>Pectobacteriaceae</taxon>
        <taxon>Samsonia</taxon>
    </lineage>
</organism>
<evidence type="ECO:0000256" key="1">
    <source>
        <dbReference type="ARBA" id="ARBA00004651"/>
    </source>
</evidence>
<proteinExistence type="predicted"/>
<evidence type="ECO:0000256" key="6">
    <source>
        <dbReference type="ARBA" id="ARBA00022989"/>
    </source>
</evidence>
<evidence type="ECO:0000256" key="3">
    <source>
        <dbReference type="ARBA" id="ARBA00022475"/>
    </source>
</evidence>
<dbReference type="AlphaFoldDB" id="A0A4R3VT25"/>
<gene>
    <name evidence="9" type="ORF">EDC54_101555</name>
</gene>
<evidence type="ECO:0000256" key="4">
    <source>
        <dbReference type="ARBA" id="ARBA00022692"/>
    </source>
</evidence>
<dbReference type="PRINTS" id="PR00173">
    <property type="entry name" value="EDTRNSPORT"/>
</dbReference>
<keyword evidence="2" id="KW-0813">Transport</keyword>
<evidence type="ECO:0000256" key="8">
    <source>
        <dbReference type="SAM" id="Phobius"/>
    </source>
</evidence>
<dbReference type="GO" id="GO:0015293">
    <property type="term" value="F:symporter activity"/>
    <property type="evidence" value="ECO:0007669"/>
    <property type="project" value="UniProtKB-KW"/>
</dbReference>
<dbReference type="Gene3D" id="1.10.3860.10">
    <property type="entry name" value="Sodium:dicarboxylate symporter"/>
    <property type="match status" value="1"/>
</dbReference>
<evidence type="ECO:0000256" key="5">
    <source>
        <dbReference type="ARBA" id="ARBA00022847"/>
    </source>
</evidence>
<name>A0A4R3VT25_9GAMM</name>
<dbReference type="Pfam" id="PF00375">
    <property type="entry name" value="SDF"/>
    <property type="match status" value="1"/>
</dbReference>
<dbReference type="SUPFAM" id="SSF118215">
    <property type="entry name" value="Proton glutamate symport protein"/>
    <property type="match status" value="1"/>
</dbReference>
<dbReference type="InterPro" id="IPR001991">
    <property type="entry name" value="Na-dicarboxylate_symporter"/>
</dbReference>
<reference evidence="9 10" key="1">
    <citation type="submission" date="2019-03" db="EMBL/GenBank/DDBJ databases">
        <title>Genomic Encyclopedia of Type Strains, Phase IV (KMG-IV): sequencing the most valuable type-strain genomes for metagenomic binning, comparative biology and taxonomic classification.</title>
        <authorList>
            <person name="Goeker M."/>
        </authorList>
    </citation>
    <scope>NUCLEOTIDE SEQUENCE [LARGE SCALE GENOMIC DNA]</scope>
    <source>
        <strain evidence="9 10">DSM 16730</strain>
    </source>
</reference>
<evidence type="ECO:0000313" key="10">
    <source>
        <dbReference type="Proteomes" id="UP000295433"/>
    </source>
</evidence>
<dbReference type="PANTHER" id="PTHR42865:SF7">
    <property type="entry name" value="PROTON_GLUTAMATE-ASPARTATE SYMPORTER"/>
    <property type="match status" value="1"/>
</dbReference>
<dbReference type="Proteomes" id="UP000295433">
    <property type="component" value="Unassembled WGS sequence"/>
</dbReference>
<dbReference type="FunFam" id="1.10.3860.10:FF:000001">
    <property type="entry name" value="C4-dicarboxylate transport protein"/>
    <property type="match status" value="1"/>
</dbReference>
<dbReference type="PANTHER" id="PTHR42865">
    <property type="entry name" value="PROTON/GLUTAMATE-ASPARTATE SYMPORTER"/>
    <property type="match status" value="1"/>
</dbReference>
<evidence type="ECO:0000256" key="2">
    <source>
        <dbReference type="ARBA" id="ARBA00022448"/>
    </source>
</evidence>
<feature type="transmembrane region" description="Helical" evidence="8">
    <location>
        <begin position="35"/>
        <end position="57"/>
    </location>
</feature>